<dbReference type="Pfam" id="PF13304">
    <property type="entry name" value="AAA_21"/>
    <property type="match status" value="1"/>
</dbReference>
<dbReference type="InterPro" id="IPR027417">
    <property type="entry name" value="P-loop_NTPase"/>
</dbReference>
<reference evidence="2 3" key="1">
    <citation type="submission" date="2019-09" db="EMBL/GenBank/DDBJ databases">
        <authorList>
            <person name="Chandra G."/>
            <person name="Truman W A."/>
        </authorList>
    </citation>
    <scope>NUCLEOTIDE SEQUENCE [LARGE SCALE GENOMIC DNA]</scope>
    <source>
        <strain evidence="2">PS925</strain>
    </source>
</reference>
<dbReference type="PANTHER" id="PTHR43581:SF4">
    <property type="entry name" value="ATP_GTP PHOSPHATASE"/>
    <property type="match status" value="1"/>
</dbReference>
<proteinExistence type="predicted"/>
<dbReference type="GO" id="GO:0005524">
    <property type="term" value="F:ATP binding"/>
    <property type="evidence" value="ECO:0007669"/>
    <property type="project" value="InterPro"/>
</dbReference>
<dbReference type="AlphaFoldDB" id="A0A5E7UGC3"/>
<dbReference type="PANTHER" id="PTHR43581">
    <property type="entry name" value="ATP/GTP PHOSPHATASE"/>
    <property type="match status" value="1"/>
</dbReference>
<protein>
    <recommendedName>
        <fullName evidence="1">ATPase AAA-type core domain-containing protein</fullName>
    </recommendedName>
</protein>
<dbReference type="InterPro" id="IPR051396">
    <property type="entry name" value="Bact_Antivir_Def_Nuclease"/>
</dbReference>
<dbReference type="SUPFAM" id="SSF52540">
    <property type="entry name" value="P-loop containing nucleoside triphosphate hydrolases"/>
    <property type="match status" value="1"/>
</dbReference>
<evidence type="ECO:0000313" key="3">
    <source>
        <dbReference type="Proteomes" id="UP000412311"/>
    </source>
</evidence>
<dbReference type="RefSeq" id="WP_150794191.1">
    <property type="nucleotide sequence ID" value="NZ_CABVJG010000009.1"/>
</dbReference>
<dbReference type="Gene3D" id="3.40.50.300">
    <property type="entry name" value="P-loop containing nucleotide triphosphate hydrolases"/>
    <property type="match status" value="1"/>
</dbReference>
<feature type="domain" description="ATPase AAA-type core" evidence="1">
    <location>
        <begin position="28"/>
        <end position="306"/>
    </location>
</feature>
<evidence type="ECO:0000313" key="2">
    <source>
        <dbReference type="EMBL" id="VVQ10213.1"/>
    </source>
</evidence>
<organism evidence="2 3">
    <name type="scientific">Pseudomonas fluorescens</name>
    <dbReference type="NCBI Taxonomy" id="294"/>
    <lineage>
        <taxon>Bacteria</taxon>
        <taxon>Pseudomonadati</taxon>
        <taxon>Pseudomonadota</taxon>
        <taxon>Gammaproteobacteria</taxon>
        <taxon>Pseudomonadales</taxon>
        <taxon>Pseudomonadaceae</taxon>
        <taxon>Pseudomonas</taxon>
    </lineage>
</organism>
<gene>
    <name evidence="2" type="ORF">PS925_03359</name>
</gene>
<evidence type="ECO:0000259" key="1">
    <source>
        <dbReference type="Pfam" id="PF13304"/>
    </source>
</evidence>
<dbReference type="Proteomes" id="UP000412311">
    <property type="component" value="Unassembled WGS sequence"/>
</dbReference>
<dbReference type="GO" id="GO:0016887">
    <property type="term" value="F:ATP hydrolysis activity"/>
    <property type="evidence" value="ECO:0007669"/>
    <property type="project" value="InterPro"/>
</dbReference>
<accession>A0A5E7UGC3</accession>
<dbReference type="InterPro" id="IPR003959">
    <property type="entry name" value="ATPase_AAA_core"/>
</dbReference>
<name>A0A5E7UGC3_PSEFL</name>
<sequence>MFKLFEITSTNKPTIRFKETDQDSSYLFITGDNGCGKSTILKNILTTFFKTIPKRTDPEFKLKFTGEPSKIITYSLTPFNKLDLNRRFYHQDDIDLEQIGTTSGGGKYSLIFQAACEFSKKLNEKNSKIIEIIKKETKLSPKFTIQAQAPRNPTELLIKKFERENLGNFLRVISNTSGHIEIDISPGNFSVTVNKEPLDELPTDELIKGILLLRSAGRLRIRKILGVQNNKEIDVADLSSGQIALFVGLTILSSSIKDNSLILIDEPEISLHPAWQTLFTKLIFEIGKHFKNCYFIIATHSPLVISGAIKKYSATVNLTNKLDFPEDYNSDGIERIYIDHFDTITKNNFIVKDLIIKAAHSIVSDNKSNKYESILKQLYSLVTRDVDKKLISSILEKAK</sequence>
<dbReference type="EMBL" id="CABVJG010000009">
    <property type="protein sequence ID" value="VVQ10213.1"/>
    <property type="molecule type" value="Genomic_DNA"/>
</dbReference>